<proteinExistence type="predicted"/>
<name>A0A6A6JL59_WESOR</name>
<dbReference type="InterPro" id="IPR035984">
    <property type="entry name" value="Acyl-CoA-binding_sf"/>
</dbReference>
<sequence length="162" mass="17583">MPSAKFEELFSKVKQLDGDPSNEQLLNVRAPPNPSPLPSSLPLSLSLSPSPASPEQTHMRVSSLTQTNPPASFMPGAKSQRASPSRANPDPVSLTRPYVHLCSIPSSLQCPNMFNLLQGRYKYDAWKKAEDEGLSAEEAEQKYIALAEELIARIGLKAPGQA</sequence>
<dbReference type="Pfam" id="PF00887">
    <property type="entry name" value="ACBP"/>
    <property type="match status" value="1"/>
</dbReference>
<feature type="region of interest" description="Disordered" evidence="1">
    <location>
        <begin position="15"/>
        <end position="91"/>
    </location>
</feature>
<organism evidence="3 4">
    <name type="scientific">Westerdykella ornata</name>
    <dbReference type="NCBI Taxonomy" id="318751"/>
    <lineage>
        <taxon>Eukaryota</taxon>
        <taxon>Fungi</taxon>
        <taxon>Dikarya</taxon>
        <taxon>Ascomycota</taxon>
        <taxon>Pezizomycotina</taxon>
        <taxon>Dothideomycetes</taxon>
        <taxon>Pleosporomycetidae</taxon>
        <taxon>Pleosporales</taxon>
        <taxon>Sporormiaceae</taxon>
        <taxon>Westerdykella</taxon>
    </lineage>
</organism>
<dbReference type="InterPro" id="IPR000582">
    <property type="entry name" value="Acyl-CoA-binding_protein"/>
</dbReference>
<gene>
    <name evidence="3" type="ORF">EI97DRAFT_434051</name>
</gene>
<dbReference type="Gene3D" id="1.20.80.10">
    <property type="match status" value="1"/>
</dbReference>
<dbReference type="InterPro" id="IPR014352">
    <property type="entry name" value="FERM/acyl-CoA-bd_prot_sf"/>
</dbReference>
<feature type="compositionally biased region" description="Low complexity" evidence="1">
    <location>
        <begin position="40"/>
        <end position="54"/>
    </location>
</feature>
<evidence type="ECO:0000313" key="4">
    <source>
        <dbReference type="Proteomes" id="UP000800097"/>
    </source>
</evidence>
<evidence type="ECO:0000256" key="1">
    <source>
        <dbReference type="SAM" id="MobiDB-lite"/>
    </source>
</evidence>
<keyword evidence="4" id="KW-1185">Reference proteome</keyword>
<dbReference type="RefSeq" id="XP_033653178.1">
    <property type="nucleotide sequence ID" value="XM_033798524.1"/>
</dbReference>
<dbReference type="Proteomes" id="UP000800097">
    <property type="component" value="Unassembled WGS sequence"/>
</dbReference>
<dbReference type="GO" id="GO:0000062">
    <property type="term" value="F:fatty-acyl-CoA binding"/>
    <property type="evidence" value="ECO:0007669"/>
    <property type="project" value="InterPro"/>
</dbReference>
<feature type="compositionally biased region" description="Polar residues" evidence="1">
    <location>
        <begin position="55"/>
        <end position="70"/>
    </location>
</feature>
<evidence type="ECO:0000313" key="3">
    <source>
        <dbReference type="EMBL" id="KAF2275639.1"/>
    </source>
</evidence>
<dbReference type="OrthoDB" id="346910at2759"/>
<dbReference type="GeneID" id="54551699"/>
<reference evidence="3" key="1">
    <citation type="journal article" date="2020" name="Stud. Mycol.">
        <title>101 Dothideomycetes genomes: a test case for predicting lifestyles and emergence of pathogens.</title>
        <authorList>
            <person name="Haridas S."/>
            <person name="Albert R."/>
            <person name="Binder M."/>
            <person name="Bloem J."/>
            <person name="Labutti K."/>
            <person name="Salamov A."/>
            <person name="Andreopoulos B."/>
            <person name="Baker S."/>
            <person name="Barry K."/>
            <person name="Bills G."/>
            <person name="Bluhm B."/>
            <person name="Cannon C."/>
            <person name="Castanera R."/>
            <person name="Culley D."/>
            <person name="Daum C."/>
            <person name="Ezra D."/>
            <person name="Gonzalez J."/>
            <person name="Henrissat B."/>
            <person name="Kuo A."/>
            <person name="Liang C."/>
            <person name="Lipzen A."/>
            <person name="Lutzoni F."/>
            <person name="Magnuson J."/>
            <person name="Mondo S."/>
            <person name="Nolan M."/>
            <person name="Ohm R."/>
            <person name="Pangilinan J."/>
            <person name="Park H.-J."/>
            <person name="Ramirez L."/>
            <person name="Alfaro M."/>
            <person name="Sun H."/>
            <person name="Tritt A."/>
            <person name="Yoshinaga Y."/>
            <person name="Zwiers L.-H."/>
            <person name="Turgeon B."/>
            <person name="Goodwin S."/>
            <person name="Spatafora J."/>
            <person name="Crous P."/>
            <person name="Grigoriev I."/>
        </authorList>
    </citation>
    <scope>NUCLEOTIDE SEQUENCE</scope>
    <source>
        <strain evidence="3">CBS 379.55</strain>
    </source>
</reference>
<dbReference type="AlphaFoldDB" id="A0A6A6JL59"/>
<feature type="domain" description="ACB" evidence="2">
    <location>
        <begin position="110"/>
        <end position="146"/>
    </location>
</feature>
<protein>
    <recommendedName>
        <fullName evidence="2">ACB domain-containing protein</fullName>
    </recommendedName>
</protein>
<evidence type="ECO:0000259" key="2">
    <source>
        <dbReference type="Pfam" id="PF00887"/>
    </source>
</evidence>
<accession>A0A6A6JL59</accession>
<dbReference type="EMBL" id="ML986496">
    <property type="protein sequence ID" value="KAF2275639.1"/>
    <property type="molecule type" value="Genomic_DNA"/>
</dbReference>
<dbReference type="SUPFAM" id="SSF47027">
    <property type="entry name" value="Acyl-CoA binding protein"/>
    <property type="match status" value="1"/>
</dbReference>